<keyword evidence="1" id="KW-0732">Signal</keyword>
<sequence>MSFLRPLILAFAAVPCLEAIVWNGKDGSDSNVVAAIDLSSIPDCTDDLIAGGEAQCDSLSKDECKGYTQWDDSGKLFIQCKPSGENCLAEGPQCKKPPKKNHWIKPKAGVVCTQACKDNGFTKCNKKEMAKIDSKEKVKKAMKEAGYSCRSVGGHRNYAGIPFTTFRSGDECYYVTPGTQASSISCDQNKYSGHGPLCYCE</sequence>
<name>A0A813AWP1_9DINO</name>
<dbReference type="AlphaFoldDB" id="A0A813AWP1"/>
<feature type="chain" id="PRO_5032810552" evidence="1">
    <location>
        <begin position="20"/>
        <end position="201"/>
    </location>
</feature>
<dbReference type="Proteomes" id="UP000601435">
    <property type="component" value="Unassembled WGS sequence"/>
</dbReference>
<evidence type="ECO:0000256" key="1">
    <source>
        <dbReference type="SAM" id="SignalP"/>
    </source>
</evidence>
<keyword evidence="3" id="KW-1185">Reference proteome</keyword>
<dbReference type="OrthoDB" id="406001at2759"/>
<evidence type="ECO:0000313" key="3">
    <source>
        <dbReference type="Proteomes" id="UP000601435"/>
    </source>
</evidence>
<comment type="caution">
    <text evidence="2">The sequence shown here is derived from an EMBL/GenBank/DDBJ whole genome shotgun (WGS) entry which is preliminary data.</text>
</comment>
<accession>A0A813AWP1</accession>
<protein>
    <submittedName>
        <fullName evidence="2">Uncharacterized protein</fullName>
    </submittedName>
</protein>
<organism evidence="2 3">
    <name type="scientific">Symbiodinium necroappetens</name>
    <dbReference type="NCBI Taxonomy" id="1628268"/>
    <lineage>
        <taxon>Eukaryota</taxon>
        <taxon>Sar</taxon>
        <taxon>Alveolata</taxon>
        <taxon>Dinophyceae</taxon>
        <taxon>Suessiales</taxon>
        <taxon>Symbiodiniaceae</taxon>
        <taxon>Symbiodinium</taxon>
    </lineage>
</organism>
<proteinExistence type="predicted"/>
<feature type="signal peptide" evidence="1">
    <location>
        <begin position="1"/>
        <end position="19"/>
    </location>
</feature>
<dbReference type="EMBL" id="CAJNJA010064833">
    <property type="protein sequence ID" value="CAE7884302.1"/>
    <property type="molecule type" value="Genomic_DNA"/>
</dbReference>
<evidence type="ECO:0000313" key="2">
    <source>
        <dbReference type="EMBL" id="CAE7884302.1"/>
    </source>
</evidence>
<gene>
    <name evidence="2" type="ORF">SNEC2469_LOCUS29153</name>
</gene>
<reference evidence="2" key="1">
    <citation type="submission" date="2021-02" db="EMBL/GenBank/DDBJ databases">
        <authorList>
            <person name="Dougan E. K."/>
            <person name="Rhodes N."/>
            <person name="Thang M."/>
            <person name="Chan C."/>
        </authorList>
    </citation>
    <scope>NUCLEOTIDE SEQUENCE</scope>
</reference>